<dbReference type="PROSITE" id="PS51387">
    <property type="entry name" value="FAD_PCMH"/>
    <property type="match status" value="1"/>
</dbReference>
<keyword evidence="4" id="KW-0274">FAD</keyword>
<dbReference type="OrthoDB" id="415825at2759"/>
<dbReference type="PANTHER" id="PTHR42973:SF39">
    <property type="entry name" value="FAD-BINDING PCMH-TYPE DOMAIN-CONTAINING PROTEIN"/>
    <property type="match status" value="1"/>
</dbReference>
<evidence type="ECO:0000256" key="1">
    <source>
        <dbReference type="ARBA" id="ARBA00001974"/>
    </source>
</evidence>
<dbReference type="PANTHER" id="PTHR42973">
    <property type="entry name" value="BINDING OXIDOREDUCTASE, PUTATIVE (AFU_ORTHOLOGUE AFUA_1G17690)-RELATED"/>
    <property type="match status" value="1"/>
</dbReference>
<dbReference type="GO" id="GO:0071949">
    <property type="term" value="F:FAD binding"/>
    <property type="evidence" value="ECO:0007669"/>
    <property type="project" value="InterPro"/>
</dbReference>
<dbReference type="EMBL" id="ML996197">
    <property type="protein sequence ID" value="KAF2731368.1"/>
    <property type="molecule type" value="Genomic_DNA"/>
</dbReference>
<evidence type="ECO:0000256" key="6">
    <source>
        <dbReference type="SAM" id="SignalP"/>
    </source>
</evidence>
<evidence type="ECO:0000313" key="8">
    <source>
        <dbReference type="EMBL" id="KAF2731368.1"/>
    </source>
</evidence>
<dbReference type="Pfam" id="PF08031">
    <property type="entry name" value="BBE"/>
    <property type="match status" value="1"/>
</dbReference>
<accession>A0A9P4UZW1</accession>
<evidence type="ECO:0000313" key="9">
    <source>
        <dbReference type="Proteomes" id="UP000799444"/>
    </source>
</evidence>
<evidence type="ECO:0000256" key="3">
    <source>
        <dbReference type="ARBA" id="ARBA00022630"/>
    </source>
</evidence>
<keyword evidence="6" id="KW-0732">Signal</keyword>
<keyword evidence="5" id="KW-0560">Oxidoreductase</keyword>
<organism evidence="8 9">
    <name type="scientific">Polyplosphaeria fusca</name>
    <dbReference type="NCBI Taxonomy" id="682080"/>
    <lineage>
        <taxon>Eukaryota</taxon>
        <taxon>Fungi</taxon>
        <taxon>Dikarya</taxon>
        <taxon>Ascomycota</taxon>
        <taxon>Pezizomycotina</taxon>
        <taxon>Dothideomycetes</taxon>
        <taxon>Pleosporomycetidae</taxon>
        <taxon>Pleosporales</taxon>
        <taxon>Tetraplosphaeriaceae</taxon>
        <taxon>Polyplosphaeria</taxon>
    </lineage>
</organism>
<comment type="caution">
    <text evidence="8">The sequence shown here is derived from an EMBL/GenBank/DDBJ whole genome shotgun (WGS) entry which is preliminary data.</text>
</comment>
<keyword evidence="3" id="KW-0285">Flavoprotein</keyword>
<dbReference type="Pfam" id="PF01565">
    <property type="entry name" value="FAD_binding_4"/>
    <property type="match status" value="1"/>
</dbReference>
<feature type="domain" description="FAD-binding PCMH-type" evidence="7">
    <location>
        <begin position="59"/>
        <end position="232"/>
    </location>
</feature>
<reference evidence="8" key="1">
    <citation type="journal article" date="2020" name="Stud. Mycol.">
        <title>101 Dothideomycetes genomes: a test case for predicting lifestyles and emergence of pathogens.</title>
        <authorList>
            <person name="Haridas S."/>
            <person name="Albert R."/>
            <person name="Binder M."/>
            <person name="Bloem J."/>
            <person name="Labutti K."/>
            <person name="Salamov A."/>
            <person name="Andreopoulos B."/>
            <person name="Baker S."/>
            <person name="Barry K."/>
            <person name="Bills G."/>
            <person name="Bluhm B."/>
            <person name="Cannon C."/>
            <person name="Castanera R."/>
            <person name="Culley D."/>
            <person name="Daum C."/>
            <person name="Ezra D."/>
            <person name="Gonzalez J."/>
            <person name="Henrissat B."/>
            <person name="Kuo A."/>
            <person name="Liang C."/>
            <person name="Lipzen A."/>
            <person name="Lutzoni F."/>
            <person name="Magnuson J."/>
            <person name="Mondo S."/>
            <person name="Nolan M."/>
            <person name="Ohm R."/>
            <person name="Pangilinan J."/>
            <person name="Park H.-J."/>
            <person name="Ramirez L."/>
            <person name="Alfaro M."/>
            <person name="Sun H."/>
            <person name="Tritt A."/>
            <person name="Yoshinaga Y."/>
            <person name="Zwiers L.-H."/>
            <person name="Turgeon B."/>
            <person name="Goodwin S."/>
            <person name="Spatafora J."/>
            <person name="Crous P."/>
            <person name="Grigoriev I."/>
        </authorList>
    </citation>
    <scope>NUCLEOTIDE SEQUENCE</scope>
    <source>
        <strain evidence="8">CBS 125425</strain>
    </source>
</reference>
<evidence type="ECO:0000256" key="4">
    <source>
        <dbReference type="ARBA" id="ARBA00022827"/>
    </source>
</evidence>
<proteinExistence type="inferred from homology"/>
<dbReference type="InterPro" id="IPR012951">
    <property type="entry name" value="BBE"/>
</dbReference>
<feature type="chain" id="PRO_5040215131" evidence="6">
    <location>
        <begin position="21"/>
        <end position="493"/>
    </location>
</feature>
<dbReference type="InterPro" id="IPR016169">
    <property type="entry name" value="FAD-bd_PCMH_sub2"/>
</dbReference>
<gene>
    <name evidence="8" type="ORF">EJ04DRAFT_514639</name>
</gene>
<dbReference type="Gene3D" id="3.40.462.20">
    <property type="match status" value="1"/>
</dbReference>
<dbReference type="Proteomes" id="UP000799444">
    <property type="component" value="Unassembled WGS sequence"/>
</dbReference>
<name>A0A9P4UZW1_9PLEO</name>
<sequence length="493" mass="52516">MASLGLLVAGLGLFAANTNANPLDKRAAIDTCLSSAKVPVYTSGSADWNQAIKPFNNRVTFTPVAYAVPATVKNVQDAVQCGAQNSVTVTAKSGGHSYGSHGLGGENGHLIVDMKNFNSVTVASDGNSATIGTGGRLGDVATALYSQGKKAISHGTCPGVGVGGLSLHGGYGLISRSKGLTLDNILSAEVVLANSTVVTASPTDNPDLFWALRGAGAAFGIVTNFKFKTFTPPENNVFFSYNFNFGSASQMATALTVLQNFTRFQQPPELNLRLFIAPGTNLAGVYNGDRSSFDKIMTPLLSQMGISGAMGQVTAGAGWISTLSNFAYGPLQQAKVYDTHETFFSKSLMPDWLDPPAITALSNYWAANARGNSRAWYLLIDCHGGNSSAISKVGADDTAYAHRNATFKMQFYDRTYFGNYDNSWMSFLNGWIKAISDASPGKTYGMYINYADTSLSKDDAHTHYWLGHYTKLAQLKGVYDPKKVFEGPQLVGS</sequence>
<dbReference type="InterPro" id="IPR006094">
    <property type="entry name" value="Oxid_FAD_bind_N"/>
</dbReference>
<dbReference type="InterPro" id="IPR050416">
    <property type="entry name" value="FAD-linked_Oxidoreductase"/>
</dbReference>
<evidence type="ECO:0000256" key="5">
    <source>
        <dbReference type="ARBA" id="ARBA00023002"/>
    </source>
</evidence>
<dbReference type="Gene3D" id="3.30.465.10">
    <property type="match status" value="1"/>
</dbReference>
<comment type="cofactor">
    <cofactor evidence="1">
        <name>FAD</name>
        <dbReference type="ChEBI" id="CHEBI:57692"/>
    </cofactor>
</comment>
<evidence type="ECO:0000256" key="2">
    <source>
        <dbReference type="ARBA" id="ARBA00005466"/>
    </source>
</evidence>
<evidence type="ECO:0000259" key="7">
    <source>
        <dbReference type="PROSITE" id="PS51387"/>
    </source>
</evidence>
<dbReference type="SUPFAM" id="SSF56176">
    <property type="entry name" value="FAD-binding/transporter-associated domain-like"/>
    <property type="match status" value="1"/>
</dbReference>
<protein>
    <submittedName>
        <fullName evidence="8">Glucooligosaccharide oxidase</fullName>
    </submittedName>
</protein>
<keyword evidence="9" id="KW-1185">Reference proteome</keyword>
<feature type="signal peptide" evidence="6">
    <location>
        <begin position="1"/>
        <end position="20"/>
    </location>
</feature>
<dbReference type="InterPro" id="IPR016166">
    <property type="entry name" value="FAD-bd_PCMH"/>
</dbReference>
<comment type="similarity">
    <text evidence="2">Belongs to the oxygen-dependent FAD-linked oxidoreductase family.</text>
</comment>
<dbReference type="GO" id="GO:0016491">
    <property type="term" value="F:oxidoreductase activity"/>
    <property type="evidence" value="ECO:0007669"/>
    <property type="project" value="UniProtKB-KW"/>
</dbReference>
<dbReference type="AlphaFoldDB" id="A0A9P4UZW1"/>
<dbReference type="InterPro" id="IPR036318">
    <property type="entry name" value="FAD-bd_PCMH-like_sf"/>
</dbReference>